<evidence type="ECO:0000259" key="5">
    <source>
        <dbReference type="PROSITE" id="PS50931"/>
    </source>
</evidence>
<evidence type="ECO:0000256" key="3">
    <source>
        <dbReference type="ARBA" id="ARBA00023125"/>
    </source>
</evidence>
<dbReference type="PANTHER" id="PTHR30537">
    <property type="entry name" value="HTH-TYPE TRANSCRIPTIONAL REGULATOR"/>
    <property type="match status" value="1"/>
</dbReference>
<dbReference type="GO" id="GO:0043565">
    <property type="term" value="F:sequence-specific DNA binding"/>
    <property type="evidence" value="ECO:0007669"/>
    <property type="project" value="TreeGrafter"/>
</dbReference>
<dbReference type="EMBL" id="PKLZ01000003">
    <property type="protein sequence ID" value="PLW83190.1"/>
    <property type="molecule type" value="Genomic_DNA"/>
</dbReference>
<dbReference type="PRINTS" id="PR00039">
    <property type="entry name" value="HTHLYSR"/>
</dbReference>
<comment type="caution">
    <text evidence="6">The sequence shown here is derived from an EMBL/GenBank/DDBJ whole genome shotgun (WGS) entry which is preliminary data.</text>
</comment>
<evidence type="ECO:0000256" key="2">
    <source>
        <dbReference type="ARBA" id="ARBA00023015"/>
    </source>
</evidence>
<dbReference type="Pfam" id="PF00126">
    <property type="entry name" value="HTH_1"/>
    <property type="match status" value="1"/>
</dbReference>
<dbReference type="InterPro" id="IPR036390">
    <property type="entry name" value="WH_DNA-bd_sf"/>
</dbReference>
<dbReference type="PROSITE" id="PS50931">
    <property type="entry name" value="HTH_LYSR"/>
    <property type="match status" value="1"/>
</dbReference>
<dbReference type="Gene3D" id="1.10.10.10">
    <property type="entry name" value="Winged helix-like DNA-binding domain superfamily/Winged helix DNA-binding domain"/>
    <property type="match status" value="1"/>
</dbReference>
<name>A0A2N5Y469_9GAMM</name>
<dbReference type="Gene3D" id="3.40.190.10">
    <property type="entry name" value="Periplasmic binding protein-like II"/>
    <property type="match status" value="2"/>
</dbReference>
<accession>A0A2N5Y469</accession>
<dbReference type="PANTHER" id="PTHR30537:SF26">
    <property type="entry name" value="GLYCINE CLEAVAGE SYSTEM TRANSCRIPTIONAL ACTIVATOR"/>
    <property type="match status" value="1"/>
</dbReference>
<dbReference type="InterPro" id="IPR000847">
    <property type="entry name" value="LysR_HTH_N"/>
</dbReference>
<dbReference type="AlphaFoldDB" id="A0A2N5Y469"/>
<dbReference type="GO" id="GO:0003700">
    <property type="term" value="F:DNA-binding transcription factor activity"/>
    <property type="evidence" value="ECO:0007669"/>
    <property type="project" value="InterPro"/>
</dbReference>
<reference evidence="7" key="1">
    <citation type="submission" date="2017-11" db="EMBL/GenBank/DDBJ databases">
        <title>The draft genome sequence of Chromatocurvus sp. F02.</title>
        <authorList>
            <person name="Du Z.-J."/>
            <person name="Chang Y.-Q."/>
        </authorList>
    </citation>
    <scope>NUCLEOTIDE SEQUENCE [LARGE SCALE GENOMIC DNA]</scope>
    <source>
        <strain evidence="7">F02</strain>
    </source>
</reference>
<dbReference type="InterPro" id="IPR036388">
    <property type="entry name" value="WH-like_DNA-bd_sf"/>
</dbReference>
<dbReference type="SUPFAM" id="SSF53850">
    <property type="entry name" value="Periplasmic binding protein-like II"/>
    <property type="match status" value="1"/>
</dbReference>
<dbReference type="OrthoDB" id="6787458at2"/>
<dbReference type="FunFam" id="1.10.10.10:FF:000001">
    <property type="entry name" value="LysR family transcriptional regulator"/>
    <property type="match status" value="1"/>
</dbReference>
<evidence type="ECO:0000313" key="6">
    <source>
        <dbReference type="EMBL" id="PLW83190.1"/>
    </source>
</evidence>
<evidence type="ECO:0000256" key="1">
    <source>
        <dbReference type="ARBA" id="ARBA00009437"/>
    </source>
</evidence>
<dbReference type="SUPFAM" id="SSF46785">
    <property type="entry name" value="Winged helix' DNA-binding domain"/>
    <property type="match status" value="1"/>
</dbReference>
<evidence type="ECO:0000256" key="4">
    <source>
        <dbReference type="ARBA" id="ARBA00023163"/>
    </source>
</evidence>
<dbReference type="Pfam" id="PF03466">
    <property type="entry name" value="LysR_substrate"/>
    <property type="match status" value="1"/>
</dbReference>
<keyword evidence="3" id="KW-0238">DNA-binding</keyword>
<dbReference type="GO" id="GO:0006351">
    <property type="term" value="P:DNA-templated transcription"/>
    <property type="evidence" value="ECO:0007669"/>
    <property type="project" value="TreeGrafter"/>
</dbReference>
<feature type="domain" description="HTH lysR-type" evidence="5">
    <location>
        <begin position="7"/>
        <end position="64"/>
    </location>
</feature>
<evidence type="ECO:0000313" key="7">
    <source>
        <dbReference type="Proteomes" id="UP000234845"/>
    </source>
</evidence>
<keyword evidence="2" id="KW-0805">Transcription regulation</keyword>
<dbReference type="InterPro" id="IPR005119">
    <property type="entry name" value="LysR_subst-bd"/>
</dbReference>
<keyword evidence="7" id="KW-1185">Reference proteome</keyword>
<organism evidence="6 7">
    <name type="scientific">Kineobactrum sediminis</name>
    <dbReference type="NCBI Taxonomy" id="1905677"/>
    <lineage>
        <taxon>Bacteria</taxon>
        <taxon>Pseudomonadati</taxon>
        <taxon>Pseudomonadota</taxon>
        <taxon>Gammaproteobacteria</taxon>
        <taxon>Cellvibrionales</taxon>
        <taxon>Halieaceae</taxon>
        <taxon>Kineobactrum</taxon>
    </lineage>
</organism>
<sequence length="300" mass="33649">MSLDRRFPLNSLRAFEAVGRHSHVRRAAEELSLTHAALSRQVRLLEEALGCSLFDRAHNGMQLTTAGRRFFIATQAALDVLAEGVVHLDPDALAGELVIATTPTISTNWLPAVIKAYCQRYPEVELRFITIEPHQRTLPSRFDLALCLGIPDVRGKQVAKLYQEYYFPICAPALVSSEHPIQEPEDLLAHTLLHERYQHWEEWFATHGIEQSRGVGNIHFDYGFQSIEAARQGLGIALADRLEVAADLRRGTLVRLLDQVIAVDEGVYLVSELEQSQTVRAQLFIDELKRHLGDLGTQSG</sequence>
<dbReference type="Proteomes" id="UP000234845">
    <property type="component" value="Unassembled WGS sequence"/>
</dbReference>
<keyword evidence="4" id="KW-0804">Transcription</keyword>
<dbReference type="InterPro" id="IPR058163">
    <property type="entry name" value="LysR-type_TF_proteobact-type"/>
</dbReference>
<protein>
    <recommendedName>
        <fullName evidence="5">HTH lysR-type domain-containing protein</fullName>
    </recommendedName>
</protein>
<dbReference type="RefSeq" id="WP_101520792.1">
    <property type="nucleotide sequence ID" value="NZ_PKLZ01000003.1"/>
</dbReference>
<gene>
    <name evidence="6" type="ORF">CWI75_07185</name>
</gene>
<proteinExistence type="inferred from homology"/>
<comment type="similarity">
    <text evidence="1">Belongs to the LysR transcriptional regulatory family.</text>
</comment>